<evidence type="ECO:0000256" key="1">
    <source>
        <dbReference type="RuleBase" id="RU368018"/>
    </source>
</evidence>
<dbReference type="PANTHER" id="PTHR20973">
    <property type="entry name" value="NON-SMC ELEMENT 1-RELATED"/>
    <property type="match status" value="1"/>
</dbReference>
<comment type="subcellular location">
    <subcellularLocation>
        <location evidence="1">Nucleus</location>
    </subcellularLocation>
</comment>
<dbReference type="GO" id="GO:0005634">
    <property type="term" value="C:nucleus"/>
    <property type="evidence" value="ECO:0007669"/>
    <property type="project" value="UniProtKB-SubCell"/>
</dbReference>
<name>A0AAD5H518_9CHLO</name>
<gene>
    <name evidence="2" type="ORF">COHA_006617</name>
</gene>
<proteinExistence type="inferred from homology"/>
<dbReference type="InterPro" id="IPR036388">
    <property type="entry name" value="WH-like_DNA-bd_sf"/>
</dbReference>
<dbReference type="AlphaFoldDB" id="A0AAD5H518"/>
<dbReference type="Pfam" id="PF07574">
    <property type="entry name" value="SMC_Nse1"/>
    <property type="match status" value="1"/>
</dbReference>
<dbReference type="GO" id="GO:0061630">
    <property type="term" value="F:ubiquitin protein ligase activity"/>
    <property type="evidence" value="ECO:0007669"/>
    <property type="project" value="UniProtKB-EC"/>
</dbReference>
<keyword evidence="1" id="KW-0863">Zinc-finger</keyword>
<keyword evidence="1" id="KW-0227">DNA damage</keyword>
<keyword evidence="1" id="KW-0234">DNA repair</keyword>
<dbReference type="Gene3D" id="3.90.1150.220">
    <property type="match status" value="1"/>
</dbReference>
<comment type="similarity">
    <text evidence="1">Belongs to the NSE1 family.</text>
</comment>
<sequence length="250" mass="26899">MAPKRRQSAGGAAAAAAAAAAAEGGGGEMHTAYRHCFLQAMMARQYLKESDAKDLYRQITGAANDASYFHFVADVNQQLQFAQLELRRVKYLGDGEYYLGFVNREADEPSKRSVKYRGAKDGKPDTRITAYFKALLETIATSASAEQGLGYVNTRDALNISLAAAAAATQGEDEEAVALRQQAEEIRKLGMKERETALGQLTMDGWLAHMPGKAGCYTLGPRSFLELGQYICGLDLPPATAQALGAVLAH</sequence>
<keyword evidence="1" id="KW-0808">Transferase</keyword>
<dbReference type="PANTHER" id="PTHR20973:SF0">
    <property type="entry name" value="NON-STRUCTURAL MAINTENANCE OF CHROMOSOMES ELEMENT 1 HOMOLOG"/>
    <property type="match status" value="1"/>
</dbReference>
<dbReference type="GO" id="GO:0030915">
    <property type="term" value="C:Smc5-Smc6 complex"/>
    <property type="evidence" value="ECO:0007669"/>
    <property type="project" value="UniProtKB-UniRule"/>
</dbReference>
<keyword evidence="1" id="KW-0233">DNA recombination</keyword>
<dbReference type="Gene3D" id="1.10.10.10">
    <property type="entry name" value="Winged helix-like DNA-binding domain superfamily/Winged helix DNA-binding domain"/>
    <property type="match status" value="1"/>
</dbReference>
<reference evidence="2" key="1">
    <citation type="submission" date="2020-11" db="EMBL/GenBank/DDBJ databases">
        <title>Chlorella ohadii genome sequencing and assembly.</title>
        <authorList>
            <person name="Murik O."/>
            <person name="Treves H."/>
            <person name="Kedem I."/>
            <person name="Shotland Y."/>
            <person name="Kaplan A."/>
        </authorList>
    </citation>
    <scope>NUCLEOTIDE SEQUENCE</scope>
    <source>
        <strain evidence="2">1</strain>
    </source>
</reference>
<keyword evidence="3" id="KW-1185">Reference proteome</keyword>
<comment type="subunit">
    <text evidence="1">Component of the Smc5-Smc6 complex.</text>
</comment>
<dbReference type="Proteomes" id="UP001205105">
    <property type="component" value="Unassembled WGS sequence"/>
</dbReference>
<evidence type="ECO:0000313" key="3">
    <source>
        <dbReference type="Proteomes" id="UP001205105"/>
    </source>
</evidence>
<dbReference type="InterPro" id="IPR011513">
    <property type="entry name" value="Nse1"/>
</dbReference>
<dbReference type="GO" id="GO:0008270">
    <property type="term" value="F:zinc ion binding"/>
    <property type="evidence" value="ECO:0007669"/>
    <property type="project" value="UniProtKB-KW"/>
</dbReference>
<keyword evidence="1" id="KW-0539">Nucleus</keyword>
<protein>
    <recommendedName>
        <fullName evidence="1">Non-structural maintenance of chromosomes element 1 homolog</fullName>
        <ecNumber evidence="1">2.3.2.27</ecNumber>
    </recommendedName>
</protein>
<evidence type="ECO:0000313" key="2">
    <source>
        <dbReference type="EMBL" id="KAI7839617.1"/>
    </source>
</evidence>
<comment type="catalytic activity">
    <reaction evidence="1">
        <text>S-ubiquitinyl-[E2 ubiquitin-conjugating enzyme]-L-cysteine + [acceptor protein]-L-lysine = [E2 ubiquitin-conjugating enzyme]-L-cysteine + N(6)-ubiquitinyl-[acceptor protein]-L-lysine.</text>
        <dbReference type="EC" id="2.3.2.27"/>
    </reaction>
</comment>
<dbReference type="GO" id="GO:0000724">
    <property type="term" value="P:double-strand break repair via homologous recombination"/>
    <property type="evidence" value="ECO:0007669"/>
    <property type="project" value="TreeGrafter"/>
</dbReference>
<comment type="caution">
    <text evidence="2">The sequence shown here is derived from an EMBL/GenBank/DDBJ whole genome shotgun (WGS) entry which is preliminary data.</text>
</comment>
<accession>A0AAD5H518</accession>
<dbReference type="EMBL" id="JADXDR010000096">
    <property type="protein sequence ID" value="KAI7839617.1"/>
    <property type="molecule type" value="Genomic_DNA"/>
</dbReference>
<keyword evidence="1" id="KW-0479">Metal-binding</keyword>
<dbReference type="EC" id="2.3.2.27" evidence="1"/>
<organism evidence="2 3">
    <name type="scientific">Chlorella ohadii</name>
    <dbReference type="NCBI Taxonomy" id="2649997"/>
    <lineage>
        <taxon>Eukaryota</taxon>
        <taxon>Viridiplantae</taxon>
        <taxon>Chlorophyta</taxon>
        <taxon>core chlorophytes</taxon>
        <taxon>Trebouxiophyceae</taxon>
        <taxon>Chlorellales</taxon>
        <taxon>Chlorellaceae</taxon>
        <taxon>Chlorella clade</taxon>
        <taxon>Chlorella</taxon>
    </lineage>
</organism>
<keyword evidence="1" id="KW-0862">Zinc</keyword>
<keyword evidence="1" id="KW-0833">Ubl conjugation pathway</keyword>